<keyword evidence="6" id="KW-0804">Transcription</keyword>
<evidence type="ECO:0000256" key="6">
    <source>
        <dbReference type="ARBA" id="ARBA00023163"/>
    </source>
</evidence>
<reference evidence="9 10" key="1">
    <citation type="submission" date="2013-07" db="EMBL/GenBank/DDBJ databases">
        <title>The Genome Sequence of Kwoniella mangroviensis CBS10435.</title>
        <authorList>
            <consortium name="The Broad Institute Genome Sequencing Platform"/>
            <person name="Cuomo C."/>
            <person name="Litvintseva A."/>
            <person name="Chen Y."/>
            <person name="Heitman J."/>
            <person name="Sun S."/>
            <person name="Springer D."/>
            <person name="Dromer F."/>
            <person name="Young S.K."/>
            <person name="Zeng Q."/>
            <person name="Gargeya S."/>
            <person name="Fitzgerald M."/>
            <person name="Abouelleil A."/>
            <person name="Alvarado L."/>
            <person name="Berlin A.M."/>
            <person name="Chapman S.B."/>
            <person name="Dewar J."/>
            <person name="Goldberg J."/>
            <person name="Griggs A."/>
            <person name="Gujja S."/>
            <person name="Hansen M."/>
            <person name="Howarth C."/>
            <person name="Imamovic A."/>
            <person name="Larimer J."/>
            <person name="McCowan C."/>
            <person name="Murphy C."/>
            <person name="Pearson M."/>
            <person name="Priest M."/>
            <person name="Roberts A."/>
            <person name="Saif S."/>
            <person name="Shea T."/>
            <person name="Sykes S."/>
            <person name="Wortman J."/>
            <person name="Nusbaum C."/>
            <person name="Birren B."/>
        </authorList>
    </citation>
    <scope>NUCLEOTIDE SEQUENCE [LARGE SCALE GENOMIC DNA]</scope>
    <source>
        <strain evidence="9 10">CBS 10435</strain>
    </source>
</reference>
<dbReference type="GO" id="GO:0000981">
    <property type="term" value="F:DNA-binding transcription factor activity, RNA polymerase II-specific"/>
    <property type="evidence" value="ECO:0007669"/>
    <property type="project" value="InterPro"/>
</dbReference>
<comment type="subcellular location">
    <subcellularLocation>
        <location evidence="1">Nucleus</location>
    </subcellularLocation>
</comment>
<evidence type="ECO:0000256" key="5">
    <source>
        <dbReference type="ARBA" id="ARBA00023125"/>
    </source>
</evidence>
<keyword evidence="7" id="KW-0539">Nucleus</keyword>
<keyword evidence="2" id="KW-0479">Metal-binding</keyword>
<dbReference type="CDD" id="cd00067">
    <property type="entry name" value="GAL4"/>
    <property type="match status" value="1"/>
</dbReference>
<dbReference type="CDD" id="cd12148">
    <property type="entry name" value="fungal_TF_MHR"/>
    <property type="match status" value="1"/>
</dbReference>
<feature type="domain" description="Zn(2)-C6 fungal-type" evidence="8">
    <location>
        <begin position="22"/>
        <end position="52"/>
    </location>
</feature>
<dbReference type="Gene3D" id="4.10.240.10">
    <property type="entry name" value="Zn(2)-C6 fungal-type DNA-binding domain"/>
    <property type="match status" value="1"/>
</dbReference>
<evidence type="ECO:0000256" key="3">
    <source>
        <dbReference type="ARBA" id="ARBA00022833"/>
    </source>
</evidence>
<dbReference type="PANTHER" id="PTHR47782">
    <property type="entry name" value="ZN(II)2CYS6 TRANSCRIPTION FACTOR (EUROFUNG)-RELATED"/>
    <property type="match status" value="1"/>
</dbReference>
<dbReference type="Proteomes" id="UP000092583">
    <property type="component" value="Unassembled WGS sequence"/>
</dbReference>
<dbReference type="PANTHER" id="PTHR47782:SF12">
    <property type="entry name" value="ZN(II)2CYS6 TRANSCRIPTION FACTOR (EUROFUNG)"/>
    <property type="match status" value="1"/>
</dbReference>
<dbReference type="InterPro" id="IPR052202">
    <property type="entry name" value="Yeast_MetPath_Reg"/>
</dbReference>
<gene>
    <name evidence="9" type="ORF">L486_05728</name>
</gene>
<dbReference type="SMART" id="SM00066">
    <property type="entry name" value="GAL4"/>
    <property type="match status" value="1"/>
</dbReference>
<keyword evidence="10" id="KW-1185">Reference proteome</keyword>
<dbReference type="InterPro" id="IPR007219">
    <property type="entry name" value="XnlR_reg_dom"/>
</dbReference>
<dbReference type="GO" id="GO:0005634">
    <property type="term" value="C:nucleus"/>
    <property type="evidence" value="ECO:0007669"/>
    <property type="project" value="UniProtKB-SubCell"/>
</dbReference>
<evidence type="ECO:0000313" key="10">
    <source>
        <dbReference type="Proteomes" id="UP000092583"/>
    </source>
</evidence>
<dbReference type="GO" id="GO:0045944">
    <property type="term" value="P:positive regulation of transcription by RNA polymerase II"/>
    <property type="evidence" value="ECO:0007669"/>
    <property type="project" value="TreeGrafter"/>
</dbReference>
<dbReference type="AlphaFoldDB" id="A0A1B9IMT9"/>
<name>A0A1B9IMT9_9TREE</name>
<dbReference type="InterPro" id="IPR001138">
    <property type="entry name" value="Zn2Cys6_DnaBD"/>
</dbReference>
<evidence type="ECO:0000256" key="1">
    <source>
        <dbReference type="ARBA" id="ARBA00004123"/>
    </source>
</evidence>
<sequence>MSSVSPNPRSPPGDDHPAHLRACKRCAARKRKCDRRQPRCTECERANVACEVDARYYDRRLVAQINELRQSTVKLENQVKPLQDRVKWLESLLQQSNTSLKDIESMPTGQLITVPQVVTNNPLPSSPISLHEIVIDSLPKSTNSPPCPSNHPHLPSYETAITLAHRYLNYHCQTHHVIDQEEIEDDINKVYGENGLIAEELSASRFRVFSVMYLEMMMGDENDLVVQTCRQLAVNEVRHVIRGQDLVAVQSLVFLCRFAIREPGGIGLWQLAGMAARTALALRLHRRDDIYKQGFLDPNEIDWRQNEKRKNIFWAVYNLDRLATFVLNQPPSIRDSDVDVDLPSVSSLYGNGLPVSGTSIRNHSLRLRMLYGNIQESLYGVSVKDSRPLEERQRLVSEFVEQVEAWYNSSPLKAAFIPISDATINRQLLDDISYQQMILALHRPSSLIPEIPSEYVDKLLNASTKCIALYQHYFARKEIPMTWIHLFQIYTSSATLVKCFSEFRKRSGHQAASLSDFENRIGQCRDLLAQFGTKWPESQLYQVMFGNLIDLYNSESELATHRIYSTPVTSSNNVTTNAIDPVFHEILGGFCGEGTQLGTCSSFPTSLLEPSSPASFLKTLGVDCSTW</sequence>
<keyword evidence="3" id="KW-0862">Zinc</keyword>
<dbReference type="SMART" id="SM00906">
    <property type="entry name" value="Fungal_trans"/>
    <property type="match status" value="1"/>
</dbReference>
<evidence type="ECO:0000259" key="8">
    <source>
        <dbReference type="PROSITE" id="PS50048"/>
    </source>
</evidence>
<evidence type="ECO:0000256" key="2">
    <source>
        <dbReference type="ARBA" id="ARBA00022723"/>
    </source>
</evidence>
<dbReference type="GO" id="GO:0006351">
    <property type="term" value="P:DNA-templated transcription"/>
    <property type="evidence" value="ECO:0007669"/>
    <property type="project" value="InterPro"/>
</dbReference>
<dbReference type="GO" id="GO:0008270">
    <property type="term" value="F:zinc ion binding"/>
    <property type="evidence" value="ECO:0007669"/>
    <property type="project" value="InterPro"/>
</dbReference>
<dbReference type="SUPFAM" id="SSF57701">
    <property type="entry name" value="Zn2/Cys6 DNA-binding domain"/>
    <property type="match status" value="1"/>
</dbReference>
<keyword evidence="5" id="KW-0238">DNA-binding</keyword>
<evidence type="ECO:0000256" key="7">
    <source>
        <dbReference type="ARBA" id="ARBA00023242"/>
    </source>
</evidence>
<evidence type="ECO:0000256" key="4">
    <source>
        <dbReference type="ARBA" id="ARBA00023015"/>
    </source>
</evidence>
<dbReference type="Pfam" id="PF00172">
    <property type="entry name" value="Zn_clus"/>
    <property type="match status" value="1"/>
</dbReference>
<dbReference type="PROSITE" id="PS00463">
    <property type="entry name" value="ZN2_CY6_FUNGAL_1"/>
    <property type="match status" value="1"/>
</dbReference>
<organism evidence="9 10">
    <name type="scientific">Kwoniella mangroviensis CBS 10435</name>
    <dbReference type="NCBI Taxonomy" id="1331196"/>
    <lineage>
        <taxon>Eukaryota</taxon>
        <taxon>Fungi</taxon>
        <taxon>Dikarya</taxon>
        <taxon>Basidiomycota</taxon>
        <taxon>Agaricomycotina</taxon>
        <taxon>Tremellomycetes</taxon>
        <taxon>Tremellales</taxon>
        <taxon>Cryptococcaceae</taxon>
        <taxon>Kwoniella</taxon>
    </lineage>
</organism>
<evidence type="ECO:0000313" key="9">
    <source>
        <dbReference type="EMBL" id="OCF56873.1"/>
    </source>
</evidence>
<dbReference type="OrthoDB" id="2428527at2759"/>
<dbReference type="GO" id="GO:0043565">
    <property type="term" value="F:sequence-specific DNA binding"/>
    <property type="evidence" value="ECO:0007669"/>
    <property type="project" value="TreeGrafter"/>
</dbReference>
<dbReference type="PROSITE" id="PS50048">
    <property type="entry name" value="ZN2_CY6_FUNGAL_2"/>
    <property type="match status" value="1"/>
</dbReference>
<proteinExistence type="predicted"/>
<accession>A0A1B9IMT9</accession>
<keyword evidence="4" id="KW-0805">Transcription regulation</keyword>
<protein>
    <recommendedName>
        <fullName evidence="8">Zn(2)-C6 fungal-type domain-containing protein</fullName>
    </recommendedName>
</protein>
<dbReference type="InterPro" id="IPR036864">
    <property type="entry name" value="Zn2-C6_fun-type_DNA-bd_sf"/>
</dbReference>
<reference evidence="10" key="2">
    <citation type="submission" date="2013-12" db="EMBL/GenBank/DDBJ databases">
        <title>Evolution of pathogenesis and genome organization in the Tremellales.</title>
        <authorList>
            <person name="Cuomo C."/>
            <person name="Litvintseva A."/>
            <person name="Heitman J."/>
            <person name="Chen Y."/>
            <person name="Sun S."/>
            <person name="Springer D."/>
            <person name="Dromer F."/>
            <person name="Young S."/>
            <person name="Zeng Q."/>
            <person name="Chapman S."/>
            <person name="Gujja S."/>
            <person name="Saif S."/>
            <person name="Birren B."/>
        </authorList>
    </citation>
    <scope>NUCLEOTIDE SEQUENCE [LARGE SCALE GENOMIC DNA]</scope>
    <source>
        <strain evidence="10">CBS 10435</strain>
    </source>
</reference>
<dbReference type="Pfam" id="PF04082">
    <property type="entry name" value="Fungal_trans"/>
    <property type="match status" value="1"/>
</dbReference>
<dbReference type="EMBL" id="KI669464">
    <property type="protein sequence ID" value="OCF56873.1"/>
    <property type="molecule type" value="Genomic_DNA"/>
</dbReference>